<sequence>MAYPTYVRSYLPINSLPFYDDDSHTNLVLEMRYIDVLLRNERAKLLFGKRSRGIENACFCYFLSSAD</sequence>
<dbReference type="EMBL" id="OY731400">
    <property type="protein sequence ID" value="CAJ1938686.1"/>
    <property type="molecule type" value="Genomic_DNA"/>
</dbReference>
<dbReference type="Gramene" id="rna-AYBTSS11_LOCUS8719">
    <property type="protein sequence ID" value="CAJ1938686.1"/>
    <property type="gene ID" value="gene-AYBTSS11_LOCUS8719"/>
</dbReference>
<reference evidence="1" key="1">
    <citation type="submission" date="2023-10" db="EMBL/GenBank/DDBJ databases">
        <authorList>
            <person name="Domelevo Entfellner J.-B."/>
        </authorList>
    </citation>
    <scope>NUCLEOTIDE SEQUENCE</scope>
</reference>
<proteinExistence type="predicted"/>
<dbReference type="AlphaFoldDB" id="A0AA86S916"/>
<accession>A0AA86S916</accession>
<keyword evidence="2" id="KW-1185">Reference proteome</keyword>
<gene>
    <name evidence="1" type="ORF">AYBTSS11_LOCUS8719</name>
</gene>
<dbReference type="Proteomes" id="UP001189624">
    <property type="component" value="Chromosome 3"/>
</dbReference>
<organism evidence="1 2">
    <name type="scientific">Sphenostylis stenocarpa</name>
    <dbReference type="NCBI Taxonomy" id="92480"/>
    <lineage>
        <taxon>Eukaryota</taxon>
        <taxon>Viridiplantae</taxon>
        <taxon>Streptophyta</taxon>
        <taxon>Embryophyta</taxon>
        <taxon>Tracheophyta</taxon>
        <taxon>Spermatophyta</taxon>
        <taxon>Magnoliopsida</taxon>
        <taxon>eudicotyledons</taxon>
        <taxon>Gunneridae</taxon>
        <taxon>Pentapetalae</taxon>
        <taxon>rosids</taxon>
        <taxon>fabids</taxon>
        <taxon>Fabales</taxon>
        <taxon>Fabaceae</taxon>
        <taxon>Papilionoideae</taxon>
        <taxon>50 kb inversion clade</taxon>
        <taxon>NPAAA clade</taxon>
        <taxon>indigoferoid/millettioid clade</taxon>
        <taxon>Phaseoleae</taxon>
        <taxon>Sphenostylis</taxon>
    </lineage>
</organism>
<protein>
    <submittedName>
        <fullName evidence="1">Uncharacterized protein</fullName>
    </submittedName>
</protein>
<evidence type="ECO:0000313" key="1">
    <source>
        <dbReference type="EMBL" id="CAJ1938686.1"/>
    </source>
</evidence>
<name>A0AA86S916_9FABA</name>
<evidence type="ECO:0000313" key="2">
    <source>
        <dbReference type="Proteomes" id="UP001189624"/>
    </source>
</evidence>